<accession>A0A1Q9BT99</accession>
<comment type="caution">
    <text evidence="1">The sequence shown here is derived from an EMBL/GenBank/DDBJ whole genome shotgun (WGS) entry which is preliminary data.</text>
</comment>
<gene>
    <name evidence="1" type="ORF">AK812_SmicGene46757</name>
</gene>
<dbReference type="AlphaFoldDB" id="A0A1Q9BT99"/>
<evidence type="ECO:0000313" key="1">
    <source>
        <dbReference type="EMBL" id="OLP73864.1"/>
    </source>
</evidence>
<proteinExistence type="predicted"/>
<sequence length="80" mass="9194">MWRPKVGAAPVELDPDVSNDALQRNWNLAQGVQILSSEAIARQLKELAEAYSVRGDRWRSWQLAKVWFGISILRIWVKGF</sequence>
<dbReference type="Proteomes" id="UP000186817">
    <property type="component" value="Unassembled WGS sequence"/>
</dbReference>
<dbReference type="EMBL" id="LSRX01004627">
    <property type="protein sequence ID" value="OLP73864.1"/>
    <property type="molecule type" value="Genomic_DNA"/>
</dbReference>
<evidence type="ECO:0000313" key="2">
    <source>
        <dbReference type="Proteomes" id="UP000186817"/>
    </source>
</evidence>
<organism evidence="1 2">
    <name type="scientific">Symbiodinium microadriaticum</name>
    <name type="common">Dinoflagellate</name>
    <name type="synonym">Zooxanthella microadriatica</name>
    <dbReference type="NCBI Taxonomy" id="2951"/>
    <lineage>
        <taxon>Eukaryota</taxon>
        <taxon>Sar</taxon>
        <taxon>Alveolata</taxon>
        <taxon>Dinophyceae</taxon>
        <taxon>Suessiales</taxon>
        <taxon>Symbiodiniaceae</taxon>
        <taxon>Symbiodinium</taxon>
    </lineage>
</organism>
<dbReference type="OrthoDB" id="205514at2759"/>
<keyword evidence="2" id="KW-1185">Reference proteome</keyword>
<reference evidence="1 2" key="1">
    <citation type="submission" date="2016-02" db="EMBL/GenBank/DDBJ databases">
        <title>Genome analysis of coral dinoflagellate symbionts highlights evolutionary adaptations to a symbiotic lifestyle.</title>
        <authorList>
            <person name="Aranda M."/>
            <person name="Li Y."/>
            <person name="Liew Y.J."/>
            <person name="Baumgarten S."/>
            <person name="Simakov O."/>
            <person name="Wilson M."/>
            <person name="Piel J."/>
            <person name="Ashoor H."/>
            <person name="Bougouffa S."/>
            <person name="Bajic V.B."/>
            <person name="Ryu T."/>
            <person name="Ravasi T."/>
            <person name="Bayer T."/>
            <person name="Micklem G."/>
            <person name="Kim H."/>
            <person name="Bhak J."/>
            <person name="Lajeunesse T.C."/>
            <person name="Voolstra C.R."/>
        </authorList>
    </citation>
    <scope>NUCLEOTIDE SEQUENCE [LARGE SCALE GENOMIC DNA]</scope>
    <source>
        <strain evidence="1 2">CCMP2467</strain>
    </source>
</reference>
<protein>
    <submittedName>
        <fullName evidence="1">Uncharacterized protein</fullName>
    </submittedName>
</protein>
<name>A0A1Q9BT99_SYMMI</name>